<dbReference type="InterPro" id="IPR004882">
    <property type="entry name" value="Luc7-rel"/>
</dbReference>
<proteinExistence type="inferred from homology"/>
<evidence type="ECO:0000256" key="1">
    <source>
        <dbReference type="ARBA" id="ARBA00005655"/>
    </source>
</evidence>
<evidence type="ECO:0000313" key="4">
    <source>
        <dbReference type="Proteomes" id="UP000692954"/>
    </source>
</evidence>
<protein>
    <recommendedName>
        <fullName evidence="5">Luc7-like protein 3</fullName>
    </recommendedName>
</protein>
<dbReference type="PANTHER" id="PTHR12375">
    <property type="entry name" value="RNA-BINDING PROTEIN LUC7-RELATED"/>
    <property type="match status" value="1"/>
</dbReference>
<keyword evidence="4" id="KW-1185">Reference proteome</keyword>
<dbReference type="OrthoDB" id="312747at2759"/>
<comment type="caution">
    <text evidence="3">The sequence shown here is derived from an EMBL/GenBank/DDBJ whole genome shotgun (WGS) entry which is preliminary data.</text>
</comment>
<dbReference type="AlphaFoldDB" id="A0A8S1REH4"/>
<gene>
    <name evidence="3" type="ORF">PSON_ATCC_30995.1.T1690073</name>
</gene>
<dbReference type="Pfam" id="PF03194">
    <property type="entry name" value="LUC7"/>
    <property type="match status" value="1"/>
</dbReference>
<evidence type="ECO:0000313" key="3">
    <source>
        <dbReference type="EMBL" id="CAD8126676.1"/>
    </source>
</evidence>
<organism evidence="3 4">
    <name type="scientific">Paramecium sonneborni</name>
    <dbReference type="NCBI Taxonomy" id="65129"/>
    <lineage>
        <taxon>Eukaryota</taxon>
        <taxon>Sar</taxon>
        <taxon>Alveolata</taxon>
        <taxon>Ciliophora</taxon>
        <taxon>Intramacronucleata</taxon>
        <taxon>Oligohymenophorea</taxon>
        <taxon>Peniculida</taxon>
        <taxon>Parameciidae</taxon>
        <taxon>Paramecium</taxon>
    </lineage>
</organism>
<feature type="compositionally biased region" description="Basic and acidic residues" evidence="2">
    <location>
        <begin position="253"/>
        <end position="294"/>
    </location>
</feature>
<sequence length="324" mass="38958">MFQDSRALLDQLFGKERNAVASKRKNDAHYWNDDVCKNNLVSKCFNELWKHKKYDHEGECDKRHDSFFINEFTNDKSMKKQEREKKYIEDAIAYIQEKLKEVDKILTKHEEQVEQSSKLQVADRPKEIQDRLDNMERQINLLTDQSEKMGEQGKIDESERLIMEADNLKKAREDVLLAYEGTNNPFKTYKICEVCGARQSLYETENKVKTHLDGRIHQGFSTIRVELQKLQVRRLVLEKILDEEARKQEFKEEIAKDKEQEKDREREREKYKEKEKYKDKKEKDRSRSRENSKEKSKKKSIKKKKDKDKDTSKSRKNNKKHHKH</sequence>
<reference evidence="3" key="1">
    <citation type="submission" date="2021-01" db="EMBL/GenBank/DDBJ databases">
        <authorList>
            <consortium name="Genoscope - CEA"/>
            <person name="William W."/>
        </authorList>
    </citation>
    <scope>NUCLEOTIDE SEQUENCE</scope>
</reference>
<name>A0A8S1REH4_9CILI</name>
<dbReference type="EMBL" id="CAJJDN010000169">
    <property type="protein sequence ID" value="CAD8126676.1"/>
    <property type="molecule type" value="Genomic_DNA"/>
</dbReference>
<feature type="compositionally biased region" description="Basic residues" evidence="2">
    <location>
        <begin position="314"/>
        <end position="324"/>
    </location>
</feature>
<evidence type="ECO:0000256" key="2">
    <source>
        <dbReference type="SAM" id="MobiDB-lite"/>
    </source>
</evidence>
<evidence type="ECO:0008006" key="5">
    <source>
        <dbReference type="Google" id="ProtNLM"/>
    </source>
</evidence>
<accession>A0A8S1REH4</accession>
<dbReference type="GO" id="GO:0005685">
    <property type="term" value="C:U1 snRNP"/>
    <property type="evidence" value="ECO:0007669"/>
    <property type="project" value="InterPro"/>
</dbReference>
<dbReference type="GO" id="GO:0003729">
    <property type="term" value="F:mRNA binding"/>
    <property type="evidence" value="ECO:0007669"/>
    <property type="project" value="InterPro"/>
</dbReference>
<comment type="similarity">
    <text evidence="1">Belongs to the Luc7 family.</text>
</comment>
<dbReference type="GO" id="GO:0006376">
    <property type="term" value="P:mRNA splice site recognition"/>
    <property type="evidence" value="ECO:0007669"/>
    <property type="project" value="InterPro"/>
</dbReference>
<feature type="region of interest" description="Disordered" evidence="2">
    <location>
        <begin position="253"/>
        <end position="324"/>
    </location>
</feature>
<dbReference type="Proteomes" id="UP000692954">
    <property type="component" value="Unassembled WGS sequence"/>
</dbReference>
<feature type="compositionally biased region" description="Basic residues" evidence="2">
    <location>
        <begin position="295"/>
        <end position="306"/>
    </location>
</feature>